<dbReference type="Gene3D" id="3.40.50.1820">
    <property type="entry name" value="alpha/beta hydrolase"/>
    <property type="match status" value="1"/>
</dbReference>
<feature type="compositionally biased region" description="Low complexity" evidence="1">
    <location>
        <begin position="197"/>
        <end position="207"/>
    </location>
</feature>
<dbReference type="Proteomes" id="UP000813423">
    <property type="component" value="Unassembled WGS sequence"/>
</dbReference>
<dbReference type="PANTHER" id="PTHR12277">
    <property type="entry name" value="ALPHA/BETA HYDROLASE DOMAIN-CONTAINING PROTEIN"/>
    <property type="match status" value="1"/>
</dbReference>
<sequence length="659" mass="72305">MQEWTTRGHAISRTVFSLQVQRLLPSGQQGRSIAIIIAKGPYNSQDKHPTSPLLLPLHQRGRRNNSYPHQIHRLRVSTSLREALLLLGRLLADRIGCEVDPIGNECICRLDLQQTADSFLRRCVSDNCGSHAFDVSSAVSIYAEYCTSNGYTRATSTTQTTGTTSSGTPIASAAVTVNVMHGAGVWGTTSAAGGPWTNATAATSTSEKASDWTTESTRQEGDKTVEGDGSKLKVGEIVGIVVGILGLIATALGSWRVQRSLPGFSPIGTVRPSYHPLGSRSLYSTRNTSRRRPQLAPAQSRGVFTSAIPPVLIPPVIFVSLLLGLWTWKCFWIVVMQDKLLYISWLPPFARSEQISDYAGESRPVHWEERRIRSLDGTKLAVCEGRMPAPARSVAQKPRAQAQAHEPARKKLVVICYFQGNGGSTPMRLPLLSQFLRAIHSPTGDVDYIVVALSYRGYWKSSGRASQIGIELDAVAFLQWVAETYGSSPDADVQMVLWGHSLGTAIASSAAATYLTRQPTTRGPPAVPIAGMILEAPMSSTKDMLISLYPQKWLPYRYLWPFLWNNWSSAVALERMARWRDQDRDPREHEHAVPPILLLSAEKDEVIPVYAAAELEQEGKKLGLNVDRLDVSGAMHTEIPIKAAGRQAMIDFIKRCTAS</sequence>
<comment type="caution">
    <text evidence="2">The sequence shown here is derived from an EMBL/GenBank/DDBJ whole genome shotgun (WGS) entry which is preliminary data.</text>
</comment>
<dbReference type="GO" id="GO:0016020">
    <property type="term" value="C:membrane"/>
    <property type="evidence" value="ECO:0007669"/>
    <property type="project" value="TreeGrafter"/>
</dbReference>
<name>A0A9P8NHR9_ASPFM</name>
<dbReference type="GO" id="GO:0008474">
    <property type="term" value="F:palmitoyl-(protein) hydrolase activity"/>
    <property type="evidence" value="ECO:0007669"/>
    <property type="project" value="TreeGrafter"/>
</dbReference>
<evidence type="ECO:0000313" key="3">
    <source>
        <dbReference type="Proteomes" id="UP000813423"/>
    </source>
</evidence>
<dbReference type="SUPFAM" id="SSF53474">
    <property type="entry name" value="alpha/beta-Hydrolases"/>
    <property type="match status" value="1"/>
</dbReference>
<organism evidence="2 3">
    <name type="scientific">Aspergillus fumigatus</name>
    <name type="common">Neosartorya fumigata</name>
    <dbReference type="NCBI Taxonomy" id="746128"/>
    <lineage>
        <taxon>Eukaryota</taxon>
        <taxon>Fungi</taxon>
        <taxon>Dikarya</taxon>
        <taxon>Ascomycota</taxon>
        <taxon>Pezizomycotina</taxon>
        <taxon>Eurotiomycetes</taxon>
        <taxon>Eurotiomycetidae</taxon>
        <taxon>Eurotiales</taxon>
        <taxon>Aspergillaceae</taxon>
        <taxon>Aspergillus</taxon>
        <taxon>Aspergillus subgen. Fumigati</taxon>
    </lineage>
</organism>
<accession>A0A9P8NHR9</accession>
<dbReference type="AlphaFoldDB" id="A0A9P8NHR9"/>
<feature type="region of interest" description="Disordered" evidence="1">
    <location>
        <begin position="190"/>
        <end position="228"/>
    </location>
</feature>
<protein>
    <recommendedName>
        <fullName evidence="4">Alpha/beta superfamily hydrolase</fullName>
    </recommendedName>
</protein>
<proteinExistence type="predicted"/>
<evidence type="ECO:0000313" key="2">
    <source>
        <dbReference type="EMBL" id="KAH1906949.1"/>
    </source>
</evidence>
<evidence type="ECO:0000256" key="1">
    <source>
        <dbReference type="SAM" id="MobiDB-lite"/>
    </source>
</evidence>
<dbReference type="PANTHER" id="PTHR12277:SF64">
    <property type="entry name" value="SUPERFAMILY HYDROLASE, PUTATIVE (AFU_ORTHOLOGUE AFUA_3G01760)-RELATED"/>
    <property type="match status" value="1"/>
</dbReference>
<gene>
    <name evidence="2" type="ORF">KXV57_005010</name>
</gene>
<dbReference type="InterPro" id="IPR029058">
    <property type="entry name" value="AB_hydrolase_fold"/>
</dbReference>
<reference evidence="2" key="1">
    <citation type="submission" date="2021-08" db="EMBL/GenBank/DDBJ databases">
        <title>Global Aspergillus fumigatus from environmental and clinical sources.</title>
        <authorList>
            <person name="Barber A."/>
            <person name="Sae-Ong T."/>
        </authorList>
    </citation>
    <scope>NUCLEOTIDE SEQUENCE</scope>
    <source>
        <strain evidence="2">NRZ-2016-071</strain>
    </source>
</reference>
<dbReference type="EMBL" id="JAIBSC010000032">
    <property type="protein sequence ID" value="KAH1906949.1"/>
    <property type="molecule type" value="Genomic_DNA"/>
</dbReference>
<feature type="compositionally biased region" description="Basic and acidic residues" evidence="1">
    <location>
        <begin position="217"/>
        <end position="228"/>
    </location>
</feature>
<evidence type="ECO:0008006" key="4">
    <source>
        <dbReference type="Google" id="ProtNLM"/>
    </source>
</evidence>